<dbReference type="Proteomes" id="UP000199686">
    <property type="component" value="Unassembled WGS sequence"/>
</dbReference>
<accession>A0AB38BGY9</accession>
<proteinExistence type="predicted"/>
<gene>
    <name evidence="2" type="ORF">SAMN04488507_10107</name>
    <name evidence="1" type="ORF">TFLO_380</name>
</gene>
<dbReference type="EMBL" id="FOQC01000010">
    <property type="protein sequence ID" value="SFH70150.1"/>
    <property type="molecule type" value="Genomic_DNA"/>
</dbReference>
<name>A0AB38BGY9_9LACT</name>
<evidence type="ECO:0000313" key="3">
    <source>
        <dbReference type="Proteomes" id="UP000195947"/>
    </source>
</evidence>
<organism evidence="2 4">
    <name type="scientific">Trichococcus flocculiformis</name>
    <dbReference type="NCBI Taxonomy" id="82803"/>
    <lineage>
        <taxon>Bacteria</taxon>
        <taxon>Bacillati</taxon>
        <taxon>Bacillota</taxon>
        <taxon>Bacilli</taxon>
        <taxon>Lactobacillales</taxon>
        <taxon>Carnobacteriaceae</taxon>
        <taxon>Trichococcus</taxon>
    </lineage>
</organism>
<sequence>MVEDAKLVKKLINYPDYIVEQVEDYRYENRLPNFSAAVIELIQKGLEASKKEEPAE</sequence>
<dbReference type="EMBL" id="FJMZ01000003">
    <property type="protein sequence ID" value="CZQ83343.1"/>
    <property type="molecule type" value="Genomic_DNA"/>
</dbReference>
<dbReference type="Proteomes" id="UP000195947">
    <property type="component" value="Unassembled WGS sequence"/>
</dbReference>
<reference evidence="1 3" key="1">
    <citation type="submission" date="2016-02" db="EMBL/GenBank/DDBJ databases">
        <authorList>
            <person name="Strepis N."/>
        </authorList>
    </citation>
    <scope>NUCLEOTIDE SEQUENCE [LARGE SCALE GENOMIC DNA]</scope>
    <source>
        <strain evidence="1">Trichococcus flocculiformis</strain>
    </source>
</reference>
<comment type="caution">
    <text evidence="2">The sequence shown here is derived from an EMBL/GenBank/DDBJ whole genome shotgun (WGS) entry which is preliminary data.</text>
</comment>
<evidence type="ECO:0000313" key="1">
    <source>
        <dbReference type="EMBL" id="CZQ83343.1"/>
    </source>
</evidence>
<protein>
    <submittedName>
        <fullName evidence="2">Uncharacterized protein</fullName>
    </submittedName>
</protein>
<dbReference type="AlphaFoldDB" id="A0AB38BGY9"/>
<reference evidence="2 4" key="2">
    <citation type="submission" date="2016-10" db="EMBL/GenBank/DDBJ databases">
        <authorList>
            <person name="Varghese N."/>
            <person name="Submissions S."/>
        </authorList>
    </citation>
    <scope>NUCLEOTIDE SEQUENCE [LARGE SCALE GENOMIC DNA]</scope>
    <source>
        <strain evidence="2 4">DSM 2094</strain>
    </source>
</reference>
<keyword evidence="3" id="KW-1185">Reference proteome</keyword>
<evidence type="ECO:0000313" key="2">
    <source>
        <dbReference type="EMBL" id="SFH70150.1"/>
    </source>
</evidence>
<dbReference type="RefSeq" id="WP_177187512.1">
    <property type="nucleotide sequence ID" value="NZ_FJMZ01000003.1"/>
</dbReference>
<evidence type="ECO:0000313" key="4">
    <source>
        <dbReference type="Proteomes" id="UP000199686"/>
    </source>
</evidence>